<reference evidence="9 10" key="1">
    <citation type="submission" date="2019-09" db="EMBL/GenBank/DDBJ databases">
        <title>Bird 10,000 Genomes (B10K) Project - Family phase.</title>
        <authorList>
            <person name="Zhang G."/>
        </authorList>
    </citation>
    <scope>NUCLEOTIDE SEQUENCE [LARGE SCALE GENOMIC DNA]</scope>
    <source>
        <strain evidence="9">B10K-DU-001-45</strain>
        <tissue evidence="9">Muscle</tissue>
    </source>
</reference>
<dbReference type="PANTHER" id="PTHR48122">
    <property type="entry name" value="CENTROMERE PROTEIN H"/>
    <property type="match status" value="1"/>
</dbReference>
<keyword evidence="4" id="KW-0995">Kinetochore</keyword>
<evidence type="ECO:0000256" key="3">
    <source>
        <dbReference type="ARBA" id="ARBA00022454"/>
    </source>
</evidence>
<dbReference type="EMBL" id="VXAS01015771">
    <property type="protein sequence ID" value="NXL21909.1"/>
    <property type="molecule type" value="Genomic_DNA"/>
</dbReference>
<organism evidence="9 10">
    <name type="scientific">Setophaga kirtlandii</name>
    <name type="common">Kirtland's warbler</name>
    <name type="synonym">Dendroica kirtlandii</name>
    <dbReference type="NCBI Taxonomy" id="298831"/>
    <lineage>
        <taxon>Eukaryota</taxon>
        <taxon>Metazoa</taxon>
        <taxon>Chordata</taxon>
        <taxon>Craniata</taxon>
        <taxon>Vertebrata</taxon>
        <taxon>Euteleostomi</taxon>
        <taxon>Archelosauria</taxon>
        <taxon>Archosauria</taxon>
        <taxon>Dinosauria</taxon>
        <taxon>Saurischia</taxon>
        <taxon>Theropoda</taxon>
        <taxon>Coelurosauria</taxon>
        <taxon>Aves</taxon>
        <taxon>Neognathae</taxon>
        <taxon>Neoaves</taxon>
        <taxon>Telluraves</taxon>
        <taxon>Australaves</taxon>
        <taxon>Passeriformes</taxon>
        <taxon>Passeroidea</taxon>
        <taxon>Parulidae</taxon>
        <taxon>Setophaga</taxon>
    </lineage>
</organism>
<comment type="similarity">
    <text evidence="7">Belongs to the CENP-H/MCM16 family.</text>
</comment>
<dbReference type="InterPro" id="IPR008426">
    <property type="entry name" value="CENP-H_C"/>
</dbReference>
<evidence type="ECO:0000313" key="9">
    <source>
        <dbReference type="EMBL" id="NXL21909.1"/>
    </source>
</evidence>
<dbReference type="GO" id="GO:0005634">
    <property type="term" value="C:nucleus"/>
    <property type="evidence" value="ECO:0007669"/>
    <property type="project" value="UniProtKB-SubCell"/>
</dbReference>
<dbReference type="PANTHER" id="PTHR48122:SF1">
    <property type="entry name" value="CENTROMERE PROTEIN H"/>
    <property type="match status" value="1"/>
</dbReference>
<evidence type="ECO:0000256" key="4">
    <source>
        <dbReference type="ARBA" id="ARBA00022838"/>
    </source>
</evidence>
<accession>A0A7L0QZ31</accession>
<name>A0A7L0QZ31_SETKR</name>
<dbReference type="GO" id="GO:0007059">
    <property type="term" value="P:chromosome segregation"/>
    <property type="evidence" value="ECO:0007669"/>
    <property type="project" value="TreeGrafter"/>
</dbReference>
<evidence type="ECO:0000256" key="6">
    <source>
        <dbReference type="ARBA" id="ARBA00023328"/>
    </source>
</evidence>
<evidence type="ECO:0000256" key="1">
    <source>
        <dbReference type="ARBA" id="ARBA00004123"/>
    </source>
</evidence>
<keyword evidence="10" id="KW-1185">Reference proteome</keyword>
<evidence type="ECO:0000256" key="2">
    <source>
        <dbReference type="ARBA" id="ARBA00004629"/>
    </source>
</evidence>
<dbReference type="GO" id="GO:0007052">
    <property type="term" value="P:mitotic spindle organization"/>
    <property type="evidence" value="ECO:0007669"/>
    <property type="project" value="TreeGrafter"/>
</dbReference>
<keyword evidence="3" id="KW-0158">Chromosome</keyword>
<comment type="subcellular location">
    <subcellularLocation>
        <location evidence="2">Chromosome</location>
        <location evidence="2">Centromere</location>
        <location evidence="2">Kinetochore</location>
    </subcellularLocation>
    <subcellularLocation>
        <location evidence="1">Nucleus</location>
    </subcellularLocation>
</comment>
<keyword evidence="5" id="KW-0539">Nucleus</keyword>
<dbReference type="GO" id="GO:0051382">
    <property type="term" value="P:kinetochore assembly"/>
    <property type="evidence" value="ECO:0007669"/>
    <property type="project" value="InterPro"/>
</dbReference>
<dbReference type="InterPro" id="IPR040034">
    <property type="entry name" value="CENP-H"/>
</dbReference>
<feature type="non-terminal residue" evidence="9">
    <location>
        <position position="182"/>
    </location>
</feature>
<evidence type="ECO:0000259" key="8">
    <source>
        <dbReference type="Pfam" id="PF05837"/>
    </source>
</evidence>
<dbReference type="GO" id="GO:0000776">
    <property type="term" value="C:kinetochore"/>
    <property type="evidence" value="ECO:0007669"/>
    <property type="project" value="UniProtKB-KW"/>
</dbReference>
<gene>
    <name evidence="9" type="primary">Cenph</name>
    <name evidence="9" type="ORF">SETKIR_R13186</name>
</gene>
<feature type="domain" description="Centromere protein H C-terminal" evidence="8">
    <location>
        <begin position="18"/>
        <end position="176"/>
    </location>
</feature>
<evidence type="ECO:0000256" key="5">
    <source>
        <dbReference type="ARBA" id="ARBA00023242"/>
    </source>
</evidence>
<comment type="caution">
    <text evidence="9">The sequence shown here is derived from an EMBL/GenBank/DDBJ whole genome shotgun (WGS) entry which is preliminary data.</text>
</comment>
<keyword evidence="6" id="KW-0137">Centromere</keyword>
<dbReference type="Proteomes" id="UP000550059">
    <property type="component" value="Unassembled WGS sequence"/>
</dbReference>
<evidence type="ECO:0000256" key="7">
    <source>
        <dbReference type="ARBA" id="ARBA00025735"/>
    </source>
</evidence>
<sequence>PNEGAAHGVQYGYSCRATQDLERDLEDAKVSFQNKTLALQRTQIMDALRNKLKQDDEDSRLILETMKHIVLLSRTIIDYQQQVHQKEQQLIDIKRERLSLKKYGGEKLQQIHAMMKRQKEKQACMNVSETEKMLDKLERERQMTTIIQNVFQNVIIGSRVNWAEDPSLKAIVLQLEKNVPFQ</sequence>
<dbReference type="Pfam" id="PF05837">
    <property type="entry name" value="CENP-H"/>
    <property type="match status" value="1"/>
</dbReference>
<dbReference type="GO" id="GO:0043515">
    <property type="term" value="F:kinetochore binding"/>
    <property type="evidence" value="ECO:0007669"/>
    <property type="project" value="TreeGrafter"/>
</dbReference>
<dbReference type="AlphaFoldDB" id="A0A7L0QZ31"/>
<feature type="non-terminal residue" evidence="9">
    <location>
        <position position="1"/>
    </location>
</feature>
<evidence type="ECO:0000313" key="10">
    <source>
        <dbReference type="Proteomes" id="UP000550059"/>
    </source>
</evidence>
<proteinExistence type="inferred from homology"/>
<protein>
    <submittedName>
        <fullName evidence="9">CENPH protein</fullName>
    </submittedName>
</protein>